<dbReference type="InterPro" id="IPR013977">
    <property type="entry name" value="GcvT_C"/>
</dbReference>
<dbReference type="GO" id="GO:0006546">
    <property type="term" value="P:glycine catabolic process"/>
    <property type="evidence" value="ECO:0007669"/>
    <property type="project" value="InterPro"/>
</dbReference>
<evidence type="ECO:0000256" key="6">
    <source>
        <dbReference type="ARBA" id="ARBA00022679"/>
    </source>
</evidence>
<comment type="subunit">
    <text evidence="4 11">The glycine cleavage system is composed of four proteins: P, T, L and H.</text>
</comment>
<dbReference type="NCBIfam" id="TIGR00528">
    <property type="entry name" value="gcvT"/>
    <property type="match status" value="1"/>
</dbReference>
<comment type="subcellular location">
    <subcellularLocation>
        <location evidence="2 11">Mitochondrion</location>
    </subcellularLocation>
</comment>
<comment type="function">
    <text evidence="1 11">The glycine cleavage system catalyzes the degradation of glycine.</text>
</comment>
<dbReference type="SUPFAM" id="SSF103025">
    <property type="entry name" value="Folate-binding domain"/>
    <property type="match status" value="1"/>
</dbReference>
<dbReference type="EMBL" id="CAKASE010000059">
    <property type="protein sequence ID" value="CAG9567982.1"/>
    <property type="molecule type" value="Genomic_DNA"/>
</dbReference>
<dbReference type="PANTHER" id="PTHR43757:SF16">
    <property type="entry name" value="AMINOMETHYLTRANSFERASE, MITOCHONDRIAL"/>
    <property type="match status" value="1"/>
</dbReference>
<keyword evidence="5 11" id="KW-0032">Aminotransferase</keyword>
<proteinExistence type="inferred from homology"/>
<evidence type="ECO:0000259" key="12">
    <source>
        <dbReference type="Pfam" id="PF01571"/>
    </source>
</evidence>
<dbReference type="GO" id="GO:0005960">
    <property type="term" value="C:glycine cleavage complex"/>
    <property type="evidence" value="ECO:0007669"/>
    <property type="project" value="InterPro"/>
</dbReference>
<dbReference type="InterPro" id="IPR006222">
    <property type="entry name" value="GCVT_N"/>
</dbReference>
<evidence type="ECO:0000256" key="11">
    <source>
        <dbReference type="RuleBase" id="RU003981"/>
    </source>
</evidence>
<keyword evidence="15" id="KW-1185">Reference proteome</keyword>
<dbReference type="OrthoDB" id="10263536at2759"/>
<comment type="catalytic activity">
    <reaction evidence="9 11">
        <text>N(6)-[(R)-S(8)-aminomethyldihydrolipoyl]-L-lysyl-[protein] + (6S)-5,6,7,8-tetrahydrofolate = N(6)-[(R)-dihydrolipoyl]-L-lysyl-[protein] + (6R)-5,10-methylene-5,6,7,8-tetrahydrofolate + NH4(+)</text>
        <dbReference type="Rhea" id="RHEA:16945"/>
        <dbReference type="Rhea" id="RHEA-COMP:10475"/>
        <dbReference type="Rhea" id="RHEA-COMP:10492"/>
        <dbReference type="ChEBI" id="CHEBI:15636"/>
        <dbReference type="ChEBI" id="CHEBI:28938"/>
        <dbReference type="ChEBI" id="CHEBI:57453"/>
        <dbReference type="ChEBI" id="CHEBI:83100"/>
        <dbReference type="ChEBI" id="CHEBI:83143"/>
        <dbReference type="EC" id="2.1.2.10"/>
    </reaction>
</comment>
<dbReference type="AlphaFoldDB" id="A0A8J2QVZ2"/>
<evidence type="ECO:0000256" key="3">
    <source>
        <dbReference type="ARBA" id="ARBA00008609"/>
    </source>
</evidence>
<dbReference type="EC" id="2.1.2.10" evidence="11"/>
<evidence type="ECO:0000256" key="2">
    <source>
        <dbReference type="ARBA" id="ARBA00004173"/>
    </source>
</evidence>
<dbReference type="NCBIfam" id="NF001567">
    <property type="entry name" value="PRK00389.1"/>
    <property type="match status" value="1"/>
</dbReference>
<dbReference type="GO" id="GO:0008483">
    <property type="term" value="F:transaminase activity"/>
    <property type="evidence" value="ECO:0007669"/>
    <property type="project" value="UniProtKB-KW"/>
</dbReference>
<evidence type="ECO:0000256" key="7">
    <source>
        <dbReference type="ARBA" id="ARBA00022946"/>
    </source>
</evidence>
<dbReference type="Gene3D" id="4.10.1250.10">
    <property type="entry name" value="Aminomethyltransferase fragment"/>
    <property type="match status" value="1"/>
</dbReference>
<evidence type="ECO:0000256" key="10">
    <source>
        <dbReference type="PIRSR" id="PIRSR006487-1"/>
    </source>
</evidence>
<dbReference type="GO" id="GO:0004047">
    <property type="term" value="F:aminomethyltransferase activity"/>
    <property type="evidence" value="ECO:0007669"/>
    <property type="project" value="UniProtKB-EC"/>
</dbReference>
<comment type="similarity">
    <text evidence="3 11">Belongs to the GcvT family.</text>
</comment>
<feature type="domain" description="GCVT N-terminal" evidence="12">
    <location>
        <begin position="41"/>
        <end position="301"/>
    </location>
</feature>
<evidence type="ECO:0000256" key="5">
    <source>
        <dbReference type="ARBA" id="ARBA00022576"/>
    </source>
</evidence>
<dbReference type="InterPro" id="IPR006223">
    <property type="entry name" value="GcvT"/>
</dbReference>
<accession>A0A8J2QVZ2</accession>
<dbReference type="Proteomes" id="UP000789524">
    <property type="component" value="Unassembled WGS sequence"/>
</dbReference>
<evidence type="ECO:0000313" key="15">
    <source>
        <dbReference type="Proteomes" id="UP000789524"/>
    </source>
</evidence>
<dbReference type="InterPro" id="IPR028896">
    <property type="entry name" value="GcvT/YgfZ/DmdA"/>
</dbReference>
<evidence type="ECO:0000256" key="1">
    <source>
        <dbReference type="ARBA" id="ARBA00003631"/>
    </source>
</evidence>
<dbReference type="Gene3D" id="3.30.70.1400">
    <property type="entry name" value="Aminomethyltransferase beta-barrel domains"/>
    <property type="match status" value="1"/>
</dbReference>
<feature type="domain" description="Aminomethyltransferase C-terminal" evidence="13">
    <location>
        <begin position="324"/>
        <end position="402"/>
    </location>
</feature>
<keyword evidence="7 11" id="KW-0809">Transit peptide</keyword>
<dbReference type="FunFam" id="3.30.70.1400:FF:000001">
    <property type="entry name" value="Aminomethyltransferase"/>
    <property type="match status" value="1"/>
</dbReference>
<evidence type="ECO:0000256" key="8">
    <source>
        <dbReference type="ARBA" id="ARBA00023128"/>
    </source>
</evidence>
<dbReference type="PANTHER" id="PTHR43757">
    <property type="entry name" value="AMINOMETHYLTRANSFERASE"/>
    <property type="match status" value="1"/>
</dbReference>
<gene>
    <name evidence="14" type="ORF">DCHRY22_LOCUS8043</name>
</gene>
<sequence>MCSRSVTFISKKYLLVNRFGFSNIHARCFSDGDSKPKQTPLYNLHQKYGGKVVDFAGFLLPVQYSDLSVSASHLFTRKSASIFDVSHMLQTNVYGKDCVSWFESICPVDLKGMAHGTSSLTVFLNKDGGIIDDLIVTKVKEDQLYIVSNAGRLEVDTQHMLETSELYRKKGKDVKVSMWDVTQRALIAVQGPKAAAAVQAITNLQLEELTFMTSRIGSVAGVECRVTRCGYTGEDGVEISIPADKAVQVTEALLESTDVKLAGLGARDSLRLEAGLCLYGNDIDETVTPVEAALTWLISKNRRQSADFPGADIILRQIKDGVSKRRVGIRMMGGAPARKDALLKDVTGNVIGKVTSGCPSPSLGGNVAMGYVKEELKKVGNELLVNIRGKDVACNVAKMPFVPSKYYIKK</sequence>
<protein>
    <recommendedName>
        <fullName evidence="11">Aminomethyltransferase</fullName>
        <ecNumber evidence="11">2.1.2.10</ecNumber>
    </recommendedName>
    <alternativeName>
        <fullName evidence="11">Glycine cleavage system T protein</fullName>
    </alternativeName>
</protein>
<dbReference type="Pfam" id="PF08669">
    <property type="entry name" value="GCV_T_C"/>
    <property type="match status" value="1"/>
</dbReference>
<evidence type="ECO:0000259" key="13">
    <source>
        <dbReference type="Pfam" id="PF08669"/>
    </source>
</evidence>
<evidence type="ECO:0000313" key="14">
    <source>
        <dbReference type="EMBL" id="CAG9567982.1"/>
    </source>
</evidence>
<dbReference type="GO" id="GO:0005739">
    <property type="term" value="C:mitochondrion"/>
    <property type="evidence" value="ECO:0007669"/>
    <property type="project" value="UniProtKB-SubCell"/>
</dbReference>
<dbReference type="FunFam" id="3.30.1360.120:FF:000014">
    <property type="entry name" value="Aminomethyltransferase"/>
    <property type="match status" value="1"/>
</dbReference>
<organism evidence="14 15">
    <name type="scientific">Danaus chrysippus</name>
    <name type="common">African queen</name>
    <dbReference type="NCBI Taxonomy" id="151541"/>
    <lineage>
        <taxon>Eukaryota</taxon>
        <taxon>Metazoa</taxon>
        <taxon>Ecdysozoa</taxon>
        <taxon>Arthropoda</taxon>
        <taxon>Hexapoda</taxon>
        <taxon>Insecta</taxon>
        <taxon>Pterygota</taxon>
        <taxon>Neoptera</taxon>
        <taxon>Endopterygota</taxon>
        <taxon>Lepidoptera</taxon>
        <taxon>Glossata</taxon>
        <taxon>Ditrysia</taxon>
        <taxon>Papilionoidea</taxon>
        <taxon>Nymphalidae</taxon>
        <taxon>Danainae</taxon>
        <taxon>Danaini</taxon>
        <taxon>Danaina</taxon>
        <taxon>Danaus</taxon>
        <taxon>Anosia</taxon>
    </lineage>
</organism>
<dbReference type="PIRSF" id="PIRSF006487">
    <property type="entry name" value="GcvT"/>
    <property type="match status" value="1"/>
</dbReference>
<keyword evidence="8 11" id="KW-0496">Mitochondrion</keyword>
<evidence type="ECO:0000256" key="9">
    <source>
        <dbReference type="ARBA" id="ARBA00047665"/>
    </source>
</evidence>
<dbReference type="Gene3D" id="3.30.1360.120">
    <property type="entry name" value="Probable tRNA modification gtpase trme, domain 1"/>
    <property type="match status" value="1"/>
</dbReference>
<feature type="binding site" evidence="10">
    <location>
        <position position="238"/>
    </location>
    <ligand>
        <name>substrate</name>
    </ligand>
</feature>
<reference evidence="14" key="1">
    <citation type="submission" date="2021-09" db="EMBL/GenBank/DDBJ databases">
        <authorList>
            <person name="Martin H S."/>
        </authorList>
    </citation>
    <scope>NUCLEOTIDE SEQUENCE</scope>
</reference>
<dbReference type="SUPFAM" id="SSF101790">
    <property type="entry name" value="Aminomethyltransferase beta-barrel domain"/>
    <property type="match status" value="1"/>
</dbReference>
<evidence type="ECO:0000256" key="4">
    <source>
        <dbReference type="ARBA" id="ARBA00011690"/>
    </source>
</evidence>
<dbReference type="InterPro" id="IPR027266">
    <property type="entry name" value="TrmE/GcvT-like"/>
</dbReference>
<keyword evidence="6 11" id="KW-0808">Transferase</keyword>
<dbReference type="FunFam" id="4.10.1250.10:FF:000002">
    <property type="entry name" value="Aminomethyltransferase"/>
    <property type="match status" value="1"/>
</dbReference>
<dbReference type="Gene3D" id="2.40.30.110">
    <property type="entry name" value="Aminomethyltransferase beta-barrel domains"/>
    <property type="match status" value="1"/>
</dbReference>
<dbReference type="Pfam" id="PF01571">
    <property type="entry name" value="GCV_T"/>
    <property type="match status" value="1"/>
</dbReference>
<dbReference type="InterPro" id="IPR029043">
    <property type="entry name" value="GcvT/YgfZ_C"/>
</dbReference>
<name>A0A8J2QVZ2_9NEOP</name>
<comment type="caution">
    <text evidence="14">The sequence shown here is derived from an EMBL/GenBank/DDBJ whole genome shotgun (WGS) entry which is preliminary data.</text>
</comment>